<keyword evidence="6" id="KW-1185">Reference proteome</keyword>
<keyword evidence="2" id="KW-0677">Repeat</keyword>
<dbReference type="InParanoid" id="H0VVS0"/>
<dbReference type="Bgee" id="ENSCPOG00000026376">
    <property type="expression patterns" value="Expressed in thyroid gland and 13 other cell types or tissues"/>
</dbReference>
<organism evidence="5 6">
    <name type="scientific">Cavia porcellus</name>
    <name type="common">Guinea pig</name>
    <dbReference type="NCBI Taxonomy" id="10141"/>
    <lineage>
        <taxon>Eukaryota</taxon>
        <taxon>Metazoa</taxon>
        <taxon>Chordata</taxon>
        <taxon>Craniata</taxon>
        <taxon>Vertebrata</taxon>
        <taxon>Euteleostomi</taxon>
        <taxon>Mammalia</taxon>
        <taxon>Eutheria</taxon>
        <taxon>Euarchontoglires</taxon>
        <taxon>Glires</taxon>
        <taxon>Rodentia</taxon>
        <taxon>Hystricomorpha</taxon>
        <taxon>Caviidae</taxon>
        <taxon>Cavia</taxon>
    </lineage>
</organism>
<name>H0VVS0_CAVPO</name>
<dbReference type="PANTHER" id="PTHR12345">
    <property type="entry name" value="SYNTENIN RELATED"/>
    <property type="match status" value="1"/>
</dbReference>
<dbReference type="HOGENOM" id="CLU_710870_0_0_1"/>
<dbReference type="Gene3D" id="2.30.29.30">
    <property type="entry name" value="Pleckstrin-homology domain (PH domain)/Phosphotyrosine-binding domain (PTB)"/>
    <property type="match status" value="1"/>
</dbReference>
<sequence length="351" mass="37471">MEFRTAPQPASGPPAMDLEALEPPEDASPDPPWDPLSGGPGSLSEMELDGSSVQDLVQQFEALPGDLVGLSPDSTPCPLHIATGRGLAPQEVTAVPGLLSSEAGGDALLSLLRCEECPAPEPCPHRPLEPAPRLLQPPEDPDVEAAPPDWAEQGSAEQGYSRSSSSSPEPWPEMTPLVTPEKPPPAGVQNPETLASCPALQEVAGPCDHEDLLDGVIFGAKYLGSTQLLSERNPPPSTRMAQAQEAVDRVKAPDGETQPMTEVDLFVSTRRIKVLMTDSQEAMMDHALQTISYIADIGPVLVLMARRRLARKPGAGDREHCLYKMLCHVFHSEDVSSQVPAGCAWHPQLPP</sequence>
<dbReference type="GO" id="GO:0005737">
    <property type="term" value="C:cytoplasm"/>
    <property type="evidence" value="ECO:0007669"/>
    <property type="project" value="TreeGrafter"/>
</dbReference>
<feature type="compositionally biased region" description="Acidic residues" evidence="3">
    <location>
        <begin position="19"/>
        <end position="28"/>
    </location>
</feature>
<gene>
    <name evidence="5" type="primary">Apba3</name>
</gene>
<dbReference type="STRING" id="10141.ENSCPOP00000014796"/>
<dbReference type="KEGG" id="cpoc:100730297"/>
<reference evidence="5" key="3">
    <citation type="submission" date="2025-09" db="UniProtKB">
        <authorList>
            <consortium name="Ensembl"/>
        </authorList>
    </citation>
    <scope>IDENTIFICATION</scope>
    <source>
        <strain evidence="5">2N</strain>
    </source>
</reference>
<dbReference type="Ensembl" id="ENSCPOT00000022694.2">
    <property type="protein sequence ID" value="ENSCPOP00000014796.2"/>
    <property type="gene ID" value="ENSCPOG00000026376.2"/>
</dbReference>
<evidence type="ECO:0000313" key="5">
    <source>
        <dbReference type="Ensembl" id="ENSCPOP00000014796.2"/>
    </source>
</evidence>
<feature type="region of interest" description="Disordered" evidence="3">
    <location>
        <begin position="125"/>
        <end position="192"/>
    </location>
</feature>
<evidence type="ECO:0000313" key="6">
    <source>
        <dbReference type="Proteomes" id="UP000005447"/>
    </source>
</evidence>
<dbReference type="EMBL" id="AAKN02058641">
    <property type="status" value="NOT_ANNOTATED_CDS"/>
    <property type="molecule type" value="Genomic_DNA"/>
</dbReference>
<dbReference type="eggNOG" id="KOG3605">
    <property type="taxonomic scope" value="Eukaryota"/>
</dbReference>
<dbReference type="InterPro" id="IPR006020">
    <property type="entry name" value="PTB/PI_dom"/>
</dbReference>
<dbReference type="OrthoDB" id="5987010at2759"/>
<dbReference type="Pfam" id="PF00640">
    <property type="entry name" value="PID"/>
    <property type="match status" value="1"/>
</dbReference>
<dbReference type="GO" id="GO:0015031">
    <property type="term" value="P:protein transport"/>
    <property type="evidence" value="ECO:0007669"/>
    <property type="project" value="UniProtKB-KW"/>
</dbReference>
<evidence type="ECO:0000259" key="4">
    <source>
        <dbReference type="PROSITE" id="PS01179"/>
    </source>
</evidence>
<feature type="region of interest" description="Disordered" evidence="3">
    <location>
        <begin position="1"/>
        <end position="51"/>
    </location>
</feature>
<reference evidence="6" key="1">
    <citation type="journal article" date="2011" name="Nature">
        <title>A high-resolution map of human evolutionary constraint using 29 mammals.</title>
        <authorList>
            <person name="Lindblad-Toh K."/>
            <person name="Garber M."/>
            <person name="Zuk O."/>
            <person name="Lin M.F."/>
            <person name="Parker B.J."/>
            <person name="Washietl S."/>
            <person name="Kheradpour P."/>
            <person name="Ernst J."/>
            <person name="Jordan G."/>
            <person name="Mauceli E."/>
            <person name="Ward L.D."/>
            <person name="Lowe C.B."/>
            <person name="Holloway A.K."/>
            <person name="Clamp M."/>
            <person name="Gnerre S."/>
            <person name="Alfoldi J."/>
            <person name="Beal K."/>
            <person name="Chang J."/>
            <person name="Clawson H."/>
            <person name="Cuff J."/>
            <person name="Di Palma F."/>
            <person name="Fitzgerald S."/>
            <person name="Flicek P."/>
            <person name="Guttman M."/>
            <person name="Hubisz M.J."/>
            <person name="Jaffe D.B."/>
            <person name="Jungreis I."/>
            <person name="Kent W.J."/>
            <person name="Kostka D."/>
            <person name="Lara M."/>
            <person name="Martins A.L."/>
            <person name="Massingham T."/>
            <person name="Moltke I."/>
            <person name="Raney B.J."/>
            <person name="Rasmussen M.D."/>
            <person name="Robinson J."/>
            <person name="Stark A."/>
            <person name="Vilella A.J."/>
            <person name="Wen J."/>
            <person name="Xie X."/>
            <person name="Zody M.C."/>
            <person name="Baldwin J."/>
            <person name="Bloom T."/>
            <person name="Chin C.W."/>
            <person name="Heiman D."/>
            <person name="Nicol R."/>
            <person name="Nusbaum C."/>
            <person name="Young S."/>
            <person name="Wilkinson J."/>
            <person name="Worley K.C."/>
            <person name="Kovar C.L."/>
            <person name="Muzny D.M."/>
            <person name="Gibbs R.A."/>
            <person name="Cree A."/>
            <person name="Dihn H.H."/>
            <person name="Fowler G."/>
            <person name="Jhangiani S."/>
            <person name="Joshi V."/>
            <person name="Lee S."/>
            <person name="Lewis L.R."/>
            <person name="Nazareth L.V."/>
            <person name="Okwuonu G."/>
            <person name="Santibanez J."/>
            <person name="Warren W.C."/>
            <person name="Mardis E.R."/>
            <person name="Weinstock G.M."/>
            <person name="Wilson R.K."/>
            <person name="Delehaunty K."/>
            <person name="Dooling D."/>
            <person name="Fronik C."/>
            <person name="Fulton L."/>
            <person name="Fulton B."/>
            <person name="Graves T."/>
            <person name="Minx P."/>
            <person name="Sodergren E."/>
            <person name="Birney E."/>
            <person name="Margulies E.H."/>
            <person name="Herrero J."/>
            <person name="Green E.D."/>
            <person name="Haussler D."/>
            <person name="Siepel A."/>
            <person name="Goldman N."/>
            <person name="Pollard K.S."/>
            <person name="Pedersen J.S."/>
            <person name="Lander E.S."/>
            <person name="Kellis M."/>
        </authorList>
    </citation>
    <scope>NUCLEOTIDE SEQUENCE [LARGE SCALE GENOMIC DNA]</scope>
    <source>
        <strain evidence="6">2N</strain>
    </source>
</reference>
<dbReference type="InterPro" id="IPR011993">
    <property type="entry name" value="PH-like_dom_sf"/>
</dbReference>
<accession>H0VVS0</accession>
<dbReference type="VEuPathDB" id="HostDB:ENSCPOG00000026376"/>
<dbReference type="GeneTree" id="ENSGT00940000160384"/>
<dbReference type="GO" id="GO:0007268">
    <property type="term" value="P:chemical synaptic transmission"/>
    <property type="evidence" value="ECO:0007669"/>
    <property type="project" value="TreeGrafter"/>
</dbReference>
<dbReference type="OMA" id="AGDREHC"/>
<dbReference type="FunFam" id="2.30.29.30:FF:000222">
    <property type="entry name" value="amyloid beta A4 precursor protein-binding family A member 3"/>
    <property type="match status" value="1"/>
</dbReference>
<evidence type="ECO:0000256" key="2">
    <source>
        <dbReference type="ARBA" id="ARBA00022737"/>
    </source>
</evidence>
<dbReference type="AlphaFoldDB" id="H0VVS0"/>
<dbReference type="GO" id="GO:0001540">
    <property type="term" value="F:amyloid-beta binding"/>
    <property type="evidence" value="ECO:0007669"/>
    <property type="project" value="TreeGrafter"/>
</dbReference>
<evidence type="ECO:0000256" key="3">
    <source>
        <dbReference type="SAM" id="MobiDB-lite"/>
    </source>
</evidence>
<keyword evidence="1" id="KW-0813">Transport</keyword>
<evidence type="ECO:0000256" key="1">
    <source>
        <dbReference type="ARBA" id="ARBA00022448"/>
    </source>
</evidence>
<dbReference type="PANTHER" id="PTHR12345:SF9">
    <property type="entry name" value="AMYLOID-BETA A4 PRECURSOR PROTEIN-BINDING FAMILY A MEMBER 3"/>
    <property type="match status" value="1"/>
</dbReference>
<dbReference type="InterPro" id="IPR051230">
    <property type="entry name" value="APP-Binding"/>
</dbReference>
<dbReference type="PROSITE" id="PS01179">
    <property type="entry name" value="PID"/>
    <property type="match status" value="1"/>
</dbReference>
<dbReference type="SMART" id="SM00462">
    <property type="entry name" value="PTB"/>
    <property type="match status" value="1"/>
</dbReference>
<dbReference type="Proteomes" id="UP000005447">
    <property type="component" value="Unassembled WGS sequence"/>
</dbReference>
<protein>
    <recommendedName>
        <fullName evidence="4">PID domain-containing protein</fullName>
    </recommendedName>
</protein>
<reference evidence="5" key="2">
    <citation type="submission" date="2025-08" db="UniProtKB">
        <authorList>
            <consortium name="Ensembl"/>
        </authorList>
    </citation>
    <scope>IDENTIFICATION</scope>
    <source>
        <strain evidence="5">2N</strain>
    </source>
</reference>
<proteinExistence type="predicted"/>
<dbReference type="GO" id="GO:0043197">
    <property type="term" value="C:dendritic spine"/>
    <property type="evidence" value="ECO:0007669"/>
    <property type="project" value="TreeGrafter"/>
</dbReference>
<dbReference type="SUPFAM" id="SSF50729">
    <property type="entry name" value="PH domain-like"/>
    <property type="match status" value="1"/>
</dbReference>
<feature type="domain" description="PID" evidence="4">
    <location>
        <begin position="214"/>
        <end position="334"/>
    </location>
</feature>
<dbReference type="CDD" id="cd01208">
    <property type="entry name" value="PTB_X11"/>
    <property type="match status" value="1"/>
</dbReference>
<dbReference type="GO" id="GO:0005886">
    <property type="term" value="C:plasma membrane"/>
    <property type="evidence" value="ECO:0007669"/>
    <property type="project" value="TreeGrafter"/>
</dbReference>